<protein>
    <submittedName>
        <fullName evidence="2">Uncharacterized protein</fullName>
    </submittedName>
</protein>
<feature type="transmembrane region" description="Helical" evidence="1">
    <location>
        <begin position="49"/>
        <end position="72"/>
    </location>
</feature>
<dbReference type="Proteomes" id="UP000475862">
    <property type="component" value="Unassembled WGS sequence"/>
</dbReference>
<evidence type="ECO:0000313" key="3">
    <source>
        <dbReference type="Proteomes" id="UP000475862"/>
    </source>
</evidence>
<organism evidence="2 3">
    <name type="scientific">Aphis glycines</name>
    <name type="common">Soybean aphid</name>
    <dbReference type="NCBI Taxonomy" id="307491"/>
    <lineage>
        <taxon>Eukaryota</taxon>
        <taxon>Metazoa</taxon>
        <taxon>Ecdysozoa</taxon>
        <taxon>Arthropoda</taxon>
        <taxon>Hexapoda</taxon>
        <taxon>Insecta</taxon>
        <taxon>Pterygota</taxon>
        <taxon>Neoptera</taxon>
        <taxon>Paraneoptera</taxon>
        <taxon>Hemiptera</taxon>
        <taxon>Sternorrhyncha</taxon>
        <taxon>Aphidomorpha</taxon>
        <taxon>Aphidoidea</taxon>
        <taxon>Aphididae</taxon>
        <taxon>Aphidini</taxon>
        <taxon>Aphis</taxon>
        <taxon>Aphis</taxon>
    </lineage>
</organism>
<keyword evidence="3" id="KW-1185">Reference proteome</keyword>
<name>A0A6G0TZ58_APHGL</name>
<feature type="transmembrane region" description="Helical" evidence="1">
    <location>
        <begin position="84"/>
        <end position="105"/>
    </location>
</feature>
<sequence>MNVSFQSPLCLSFFSGLSGLSVGDGLFSLANELLFQQFMDLDSLDPLEFFLSSVPIALSWSFFLKLLISMYLLESLVRECSSALLILSAIAIFNIFSSSLSSLALANTALIGSELAILLPVPYVHTNSSMLIILLSFLGLRLDLVYSKDLCDIIINIYIPFCNIVLPFHYGRISKSEDFKYTLAWWRTVCKSMGNRTPMKIRRSAVGDNLKNCDVDGGDKRTVH</sequence>
<gene>
    <name evidence="2" type="ORF">AGLY_003723</name>
</gene>
<accession>A0A6G0TZ58</accession>
<reference evidence="2 3" key="1">
    <citation type="submission" date="2019-08" db="EMBL/GenBank/DDBJ databases">
        <title>The genome of the soybean aphid Biotype 1, its phylome, world population structure and adaptation to the North American continent.</title>
        <authorList>
            <person name="Giordano R."/>
            <person name="Donthu R.K."/>
            <person name="Hernandez A.G."/>
            <person name="Wright C.L."/>
            <person name="Zimin A.V."/>
        </authorList>
    </citation>
    <scope>NUCLEOTIDE SEQUENCE [LARGE SCALE GENOMIC DNA]</scope>
    <source>
        <tissue evidence="2">Whole aphids</tissue>
    </source>
</reference>
<proteinExistence type="predicted"/>
<dbReference type="AlphaFoldDB" id="A0A6G0TZ58"/>
<comment type="caution">
    <text evidence="2">The sequence shown here is derived from an EMBL/GenBank/DDBJ whole genome shotgun (WGS) entry which is preliminary data.</text>
</comment>
<evidence type="ECO:0000313" key="2">
    <source>
        <dbReference type="EMBL" id="KAE9541732.1"/>
    </source>
</evidence>
<keyword evidence="1" id="KW-0472">Membrane</keyword>
<keyword evidence="1" id="KW-1133">Transmembrane helix</keyword>
<dbReference type="EMBL" id="VYZN01000012">
    <property type="protein sequence ID" value="KAE9541732.1"/>
    <property type="molecule type" value="Genomic_DNA"/>
</dbReference>
<evidence type="ECO:0000256" key="1">
    <source>
        <dbReference type="SAM" id="Phobius"/>
    </source>
</evidence>
<feature type="transmembrane region" description="Helical" evidence="1">
    <location>
        <begin position="117"/>
        <end position="138"/>
    </location>
</feature>
<keyword evidence="1" id="KW-0812">Transmembrane</keyword>